<sequence length="405" mass="44556">MVIEQVLMRAMKVRGCLNLGCGMSTSTLAKWDRSMPVPFKIVNTIENVSGITNATSEQSSPLLVSLSIGILADDTVNCSNADELVHLKRRNTVKSLDSMSKSIKILHRMLCIVRNEKNSPNTRNTNLLLFLHLFIMSILCAKPLSHHYSPSRLLLSVGDIYFTELIDKDQQHIHLRRAAKALSNVIEVQEHIQMWSPQNHFLRIPVNKSRFISLLTCRLQVSGNQVLQAHVDADRLIVSIAVNMSKSGSNIVIVGEDTDLLVLMVVPALSGSDKLQHSSDVQRRVAILNDANSSAQQGDEAGMAFIVATYGGKTQDSIDTLHHHLYMRTVARQSLQANIDIATLPPTSSAARQHCLDDGYTNRVSIIGDEGEDMADALEEALVAADTYSDEGFAGPSPAERARQK</sequence>
<dbReference type="EMBL" id="JARBHB010000004">
    <property type="protein sequence ID" value="KAJ8884779.1"/>
    <property type="molecule type" value="Genomic_DNA"/>
</dbReference>
<comment type="caution">
    <text evidence="1">The sequence shown here is derived from an EMBL/GenBank/DDBJ whole genome shotgun (WGS) entry which is preliminary data.</text>
</comment>
<evidence type="ECO:0000313" key="2">
    <source>
        <dbReference type="Proteomes" id="UP001159363"/>
    </source>
</evidence>
<organism evidence="1 2">
    <name type="scientific">Dryococelus australis</name>
    <dbReference type="NCBI Taxonomy" id="614101"/>
    <lineage>
        <taxon>Eukaryota</taxon>
        <taxon>Metazoa</taxon>
        <taxon>Ecdysozoa</taxon>
        <taxon>Arthropoda</taxon>
        <taxon>Hexapoda</taxon>
        <taxon>Insecta</taxon>
        <taxon>Pterygota</taxon>
        <taxon>Neoptera</taxon>
        <taxon>Polyneoptera</taxon>
        <taxon>Phasmatodea</taxon>
        <taxon>Verophasmatodea</taxon>
        <taxon>Anareolatae</taxon>
        <taxon>Phasmatidae</taxon>
        <taxon>Eurycanthinae</taxon>
        <taxon>Dryococelus</taxon>
    </lineage>
</organism>
<accession>A0ABQ9HKB0</accession>
<proteinExistence type="predicted"/>
<name>A0ABQ9HKB0_9NEOP</name>
<gene>
    <name evidence="1" type="ORF">PR048_010975</name>
</gene>
<evidence type="ECO:0000313" key="1">
    <source>
        <dbReference type="EMBL" id="KAJ8884779.1"/>
    </source>
</evidence>
<protein>
    <submittedName>
        <fullName evidence="1">Uncharacterized protein</fullName>
    </submittedName>
</protein>
<dbReference type="Proteomes" id="UP001159363">
    <property type="component" value="Chromosome X"/>
</dbReference>
<reference evidence="1 2" key="1">
    <citation type="submission" date="2023-02" db="EMBL/GenBank/DDBJ databases">
        <title>LHISI_Scaffold_Assembly.</title>
        <authorList>
            <person name="Stuart O.P."/>
            <person name="Cleave R."/>
            <person name="Magrath M.J.L."/>
            <person name="Mikheyev A.S."/>
        </authorList>
    </citation>
    <scope>NUCLEOTIDE SEQUENCE [LARGE SCALE GENOMIC DNA]</scope>
    <source>
        <strain evidence="1">Daus_M_001</strain>
        <tissue evidence="1">Leg muscle</tissue>
    </source>
</reference>
<keyword evidence="2" id="KW-1185">Reference proteome</keyword>